<reference evidence="1" key="1">
    <citation type="journal article" date="2022" name="Front. Genet.">
        <title>Chromosome-Scale Assembly of the Dendrobium nobile Genome Provides Insights Into the Molecular Mechanism of the Biosynthesis of the Medicinal Active Ingredient of Dendrobium.</title>
        <authorList>
            <person name="Xu Q."/>
            <person name="Niu S.-C."/>
            <person name="Li K.-L."/>
            <person name="Zheng P.-J."/>
            <person name="Zhang X.-J."/>
            <person name="Jia Y."/>
            <person name="Liu Y."/>
            <person name="Niu Y.-X."/>
            <person name="Yu L.-H."/>
            <person name="Chen D.-F."/>
            <person name="Zhang G.-Q."/>
        </authorList>
    </citation>
    <scope>NUCLEOTIDE SEQUENCE</scope>
    <source>
        <tissue evidence="1">Leaf</tissue>
    </source>
</reference>
<proteinExistence type="predicted"/>
<evidence type="ECO:0000313" key="1">
    <source>
        <dbReference type="EMBL" id="KAI0513889.1"/>
    </source>
</evidence>
<dbReference type="OrthoDB" id="407509at2759"/>
<dbReference type="Proteomes" id="UP000829196">
    <property type="component" value="Unassembled WGS sequence"/>
</dbReference>
<protein>
    <submittedName>
        <fullName evidence="1">Uncharacterized protein</fullName>
    </submittedName>
</protein>
<dbReference type="EMBL" id="JAGYWB010000008">
    <property type="protein sequence ID" value="KAI0513889.1"/>
    <property type="molecule type" value="Genomic_DNA"/>
</dbReference>
<organism evidence="1 2">
    <name type="scientific">Dendrobium nobile</name>
    <name type="common">Orchid</name>
    <dbReference type="NCBI Taxonomy" id="94219"/>
    <lineage>
        <taxon>Eukaryota</taxon>
        <taxon>Viridiplantae</taxon>
        <taxon>Streptophyta</taxon>
        <taxon>Embryophyta</taxon>
        <taxon>Tracheophyta</taxon>
        <taxon>Spermatophyta</taxon>
        <taxon>Magnoliopsida</taxon>
        <taxon>Liliopsida</taxon>
        <taxon>Asparagales</taxon>
        <taxon>Orchidaceae</taxon>
        <taxon>Epidendroideae</taxon>
        <taxon>Malaxideae</taxon>
        <taxon>Dendrobiinae</taxon>
        <taxon>Dendrobium</taxon>
    </lineage>
</organism>
<name>A0A8T3BMC6_DENNO</name>
<accession>A0A8T3BMC6</accession>
<gene>
    <name evidence="1" type="ORF">KFK09_009921</name>
</gene>
<dbReference type="AlphaFoldDB" id="A0A8T3BMC6"/>
<sequence>MSGFILRDIRNGHVHEKIGVVSMGDKISASRLRWYGHIKRWPSDDPVRKVDVLDLVYVKKGRGRPKGLRKY</sequence>
<keyword evidence="2" id="KW-1185">Reference proteome</keyword>
<comment type="caution">
    <text evidence="1">The sequence shown here is derived from an EMBL/GenBank/DDBJ whole genome shotgun (WGS) entry which is preliminary data.</text>
</comment>
<evidence type="ECO:0000313" key="2">
    <source>
        <dbReference type="Proteomes" id="UP000829196"/>
    </source>
</evidence>